<dbReference type="OMA" id="RSMIITV"/>
<dbReference type="OrthoDB" id="3267422at2759"/>
<keyword evidence="4" id="KW-1185">Reference proteome</keyword>
<keyword evidence="2" id="KW-0732">Signal</keyword>
<organism evidence="3 4">
    <name type="scientific">Hypholoma sublateritium (strain FD-334 SS-4)</name>
    <dbReference type="NCBI Taxonomy" id="945553"/>
    <lineage>
        <taxon>Eukaryota</taxon>
        <taxon>Fungi</taxon>
        <taxon>Dikarya</taxon>
        <taxon>Basidiomycota</taxon>
        <taxon>Agaricomycotina</taxon>
        <taxon>Agaricomycetes</taxon>
        <taxon>Agaricomycetidae</taxon>
        <taxon>Agaricales</taxon>
        <taxon>Agaricineae</taxon>
        <taxon>Strophariaceae</taxon>
        <taxon>Hypholoma</taxon>
    </lineage>
</organism>
<evidence type="ECO:0008006" key="5">
    <source>
        <dbReference type="Google" id="ProtNLM"/>
    </source>
</evidence>
<evidence type="ECO:0000256" key="1">
    <source>
        <dbReference type="SAM" id="Phobius"/>
    </source>
</evidence>
<evidence type="ECO:0000256" key="2">
    <source>
        <dbReference type="SAM" id="SignalP"/>
    </source>
</evidence>
<gene>
    <name evidence="3" type="ORF">HYPSUDRAFT_809084</name>
</gene>
<dbReference type="Proteomes" id="UP000054270">
    <property type="component" value="Unassembled WGS sequence"/>
</dbReference>
<protein>
    <recommendedName>
        <fullName evidence="5">Mid2 domain-containing protein</fullName>
    </recommendedName>
</protein>
<evidence type="ECO:0000313" key="4">
    <source>
        <dbReference type="Proteomes" id="UP000054270"/>
    </source>
</evidence>
<dbReference type="STRING" id="945553.A0A0D2PIE2"/>
<feature type="signal peptide" evidence="2">
    <location>
        <begin position="1"/>
        <end position="38"/>
    </location>
</feature>
<dbReference type="EMBL" id="KN817522">
    <property type="protein sequence ID" value="KJA28216.1"/>
    <property type="molecule type" value="Genomic_DNA"/>
</dbReference>
<feature type="transmembrane region" description="Helical" evidence="1">
    <location>
        <begin position="218"/>
        <end position="240"/>
    </location>
</feature>
<feature type="chain" id="PRO_5002249464" description="Mid2 domain-containing protein" evidence="2">
    <location>
        <begin position="39"/>
        <end position="264"/>
    </location>
</feature>
<dbReference type="AlphaFoldDB" id="A0A0D2PIE2"/>
<sequence length="264" mass="28469">MRDSWHLSRAHSLVVHWLSLRIFSLFLILLCLPSGTSGQFVNLSIPITSTQLVYTPFVCNSTVAQANPQSCSGAWRLSADEASVATTGPSPNSSNIVPQLFFQFQATDLFLTTLPSSNATVNLTASSNGTSVSTLFNTTLGMAAIVNLPENVVSQLTITFIPSNVSTQFVLQGIAITTPQNGTITSILPTQTLPPSISLPPFTTPTSGSAKRKRIAEAVGLTVGLGLGLTLLFSGTFYYWKRQRRDIHNDSIRNPHSEWTRTGV</sequence>
<keyword evidence="1" id="KW-0472">Membrane</keyword>
<keyword evidence="1" id="KW-0812">Transmembrane</keyword>
<reference evidence="4" key="1">
    <citation type="submission" date="2014-04" db="EMBL/GenBank/DDBJ databases">
        <title>Evolutionary Origins and Diversification of the Mycorrhizal Mutualists.</title>
        <authorList>
            <consortium name="DOE Joint Genome Institute"/>
            <consortium name="Mycorrhizal Genomics Consortium"/>
            <person name="Kohler A."/>
            <person name="Kuo A."/>
            <person name="Nagy L.G."/>
            <person name="Floudas D."/>
            <person name="Copeland A."/>
            <person name="Barry K.W."/>
            <person name="Cichocki N."/>
            <person name="Veneault-Fourrey C."/>
            <person name="LaButti K."/>
            <person name="Lindquist E.A."/>
            <person name="Lipzen A."/>
            <person name="Lundell T."/>
            <person name="Morin E."/>
            <person name="Murat C."/>
            <person name="Riley R."/>
            <person name="Ohm R."/>
            <person name="Sun H."/>
            <person name="Tunlid A."/>
            <person name="Henrissat B."/>
            <person name="Grigoriev I.V."/>
            <person name="Hibbett D.S."/>
            <person name="Martin F."/>
        </authorList>
    </citation>
    <scope>NUCLEOTIDE SEQUENCE [LARGE SCALE GENOMIC DNA]</scope>
    <source>
        <strain evidence="4">FD-334 SS-4</strain>
    </source>
</reference>
<proteinExistence type="predicted"/>
<accession>A0A0D2PIE2</accession>
<keyword evidence="1" id="KW-1133">Transmembrane helix</keyword>
<name>A0A0D2PIE2_HYPSF</name>
<evidence type="ECO:0000313" key="3">
    <source>
        <dbReference type="EMBL" id="KJA28216.1"/>
    </source>
</evidence>